<dbReference type="Proteomes" id="UP001597101">
    <property type="component" value="Unassembled WGS sequence"/>
</dbReference>
<evidence type="ECO:0000256" key="9">
    <source>
        <dbReference type="SAM" id="MobiDB-lite"/>
    </source>
</evidence>
<sequence>MNQAVKTKASKADAPAAKSGPAPKAKAKKTVVPKPAPAKTSGSLAFSRDVSAEHFPPEHPKVAFGKIGVLLVNLGTPDGHDKKNMRKYLKEFLSDRRVIETPRVIWWPLLNGIILNVRPKKSGALYASIWNEEMDESPLRTFTRSQSDQLAERMSKHTDIVFDWGMRYGNPSIESRMKALQDAGCERILVFPLYPQYSAATTATVNDKTFESLMKMRWMPALRTVPPYHDDPAYIEALAKSIQKHLDGLDFEPEHIVASYHGIPKSYFRKGDPYHCHCLKTSRLLKEHMGWEDGFLISTFQSRFGPEEWLQPYTDKTVEQLAKDGIKRICVVNPGFSSDCLETLEEIAGEVCEEFEDNGGEQFSHIPCLNDGPEGMDLIEQIVRRELQGWI</sequence>
<comment type="subcellular location">
    <subcellularLocation>
        <location evidence="7 8">Cytoplasm</location>
    </subcellularLocation>
</comment>
<evidence type="ECO:0000256" key="2">
    <source>
        <dbReference type="ARBA" id="ARBA00023004"/>
    </source>
</evidence>
<organism evidence="10 11">
    <name type="scientific">Pseudahrensia aquimaris</name>
    <dbReference type="NCBI Taxonomy" id="744461"/>
    <lineage>
        <taxon>Bacteria</taxon>
        <taxon>Pseudomonadati</taxon>
        <taxon>Pseudomonadota</taxon>
        <taxon>Alphaproteobacteria</taxon>
        <taxon>Hyphomicrobiales</taxon>
        <taxon>Ahrensiaceae</taxon>
        <taxon>Pseudahrensia</taxon>
    </lineage>
</organism>
<dbReference type="EMBL" id="JBHTJV010000002">
    <property type="protein sequence ID" value="MFD0915354.1"/>
    <property type="molecule type" value="Genomic_DNA"/>
</dbReference>
<feature type="binding site" evidence="7">
    <location>
        <position position="261"/>
    </location>
    <ligand>
        <name>Fe(2+)</name>
        <dbReference type="ChEBI" id="CHEBI:29033"/>
    </ligand>
</feature>
<protein>
    <recommendedName>
        <fullName evidence="7 8">Ferrochelatase</fullName>
        <ecNumber evidence="7 8">4.98.1.1</ecNumber>
    </recommendedName>
    <alternativeName>
        <fullName evidence="7">Heme synthase</fullName>
    </alternativeName>
    <alternativeName>
        <fullName evidence="7">Protoheme ferro-lyase</fullName>
    </alternativeName>
</protein>
<dbReference type="CDD" id="cd00419">
    <property type="entry name" value="Ferrochelatase_C"/>
    <property type="match status" value="1"/>
</dbReference>
<dbReference type="RefSeq" id="WP_377211200.1">
    <property type="nucleotide sequence ID" value="NZ_JBHTJV010000002.1"/>
</dbReference>
<comment type="pathway">
    <text evidence="7 8">Porphyrin-containing compound metabolism; protoheme biosynthesis; protoheme from protoporphyrin-IX: step 1/1.</text>
</comment>
<evidence type="ECO:0000256" key="8">
    <source>
        <dbReference type="RuleBase" id="RU000607"/>
    </source>
</evidence>
<comment type="catalytic activity">
    <reaction evidence="7 8">
        <text>heme b + 2 H(+) = protoporphyrin IX + Fe(2+)</text>
        <dbReference type="Rhea" id="RHEA:22584"/>
        <dbReference type="ChEBI" id="CHEBI:15378"/>
        <dbReference type="ChEBI" id="CHEBI:29033"/>
        <dbReference type="ChEBI" id="CHEBI:57306"/>
        <dbReference type="ChEBI" id="CHEBI:60344"/>
        <dbReference type="EC" id="4.98.1.1"/>
    </reaction>
</comment>
<keyword evidence="7 8" id="KW-0963">Cytoplasm</keyword>
<dbReference type="PROSITE" id="PS00534">
    <property type="entry name" value="FERROCHELATASE"/>
    <property type="match status" value="1"/>
</dbReference>
<proteinExistence type="inferred from homology"/>
<keyword evidence="5 7" id="KW-0627">Porphyrin biosynthesis</keyword>
<evidence type="ECO:0000313" key="11">
    <source>
        <dbReference type="Proteomes" id="UP001597101"/>
    </source>
</evidence>
<dbReference type="InterPro" id="IPR033644">
    <property type="entry name" value="Ferrochelatase_C"/>
</dbReference>
<name>A0ABW3FA69_9HYPH</name>
<dbReference type="Gene3D" id="3.40.50.1400">
    <property type="match status" value="2"/>
</dbReference>
<comment type="caution">
    <text evidence="10">The sequence shown here is derived from an EMBL/GenBank/DDBJ whole genome shotgun (WGS) entry which is preliminary data.</text>
</comment>
<evidence type="ECO:0000256" key="6">
    <source>
        <dbReference type="ARBA" id="ARBA00024536"/>
    </source>
</evidence>
<dbReference type="CDD" id="cd03411">
    <property type="entry name" value="Ferrochelatase_N"/>
    <property type="match status" value="1"/>
</dbReference>
<dbReference type="InterPro" id="IPR033659">
    <property type="entry name" value="Ferrochelatase_N"/>
</dbReference>
<evidence type="ECO:0000256" key="7">
    <source>
        <dbReference type="HAMAP-Rule" id="MF_00323"/>
    </source>
</evidence>
<comment type="catalytic activity">
    <reaction evidence="6">
        <text>Fe-coproporphyrin III + 2 H(+) = coproporphyrin III + Fe(2+)</text>
        <dbReference type="Rhea" id="RHEA:49572"/>
        <dbReference type="ChEBI" id="CHEBI:15378"/>
        <dbReference type="ChEBI" id="CHEBI:29033"/>
        <dbReference type="ChEBI" id="CHEBI:68438"/>
        <dbReference type="ChEBI" id="CHEBI:131725"/>
        <dbReference type="EC" id="4.99.1.9"/>
    </reaction>
    <physiologicalReaction direction="right-to-left" evidence="6">
        <dbReference type="Rhea" id="RHEA:49574"/>
    </physiologicalReaction>
</comment>
<dbReference type="NCBIfam" id="TIGR00109">
    <property type="entry name" value="hemH"/>
    <property type="match status" value="1"/>
</dbReference>
<gene>
    <name evidence="7 10" type="primary">hemH</name>
    <name evidence="10" type="ORF">ACFQ14_02930</name>
</gene>
<keyword evidence="2 7" id="KW-0408">Iron</keyword>
<keyword evidence="4 7" id="KW-0456">Lyase</keyword>
<dbReference type="PANTHER" id="PTHR11108:SF1">
    <property type="entry name" value="FERROCHELATASE, MITOCHONDRIAL"/>
    <property type="match status" value="1"/>
</dbReference>
<dbReference type="SUPFAM" id="SSF53800">
    <property type="entry name" value="Chelatase"/>
    <property type="match status" value="1"/>
</dbReference>
<keyword evidence="3 7" id="KW-0350">Heme biosynthesis</keyword>
<feature type="binding site" evidence="7">
    <location>
        <position position="342"/>
    </location>
    <ligand>
        <name>Fe(2+)</name>
        <dbReference type="ChEBI" id="CHEBI:29033"/>
    </ligand>
</feature>
<dbReference type="InterPro" id="IPR019772">
    <property type="entry name" value="Ferrochelatase_AS"/>
</dbReference>
<dbReference type="HAMAP" id="MF_00323">
    <property type="entry name" value="Ferrochelatase"/>
    <property type="match status" value="1"/>
</dbReference>
<evidence type="ECO:0000256" key="5">
    <source>
        <dbReference type="ARBA" id="ARBA00023244"/>
    </source>
</evidence>
<evidence type="ECO:0000256" key="1">
    <source>
        <dbReference type="ARBA" id="ARBA00007718"/>
    </source>
</evidence>
<dbReference type="InterPro" id="IPR001015">
    <property type="entry name" value="Ferrochelatase"/>
</dbReference>
<dbReference type="EC" id="4.98.1.1" evidence="7 8"/>
<feature type="compositionally biased region" description="Low complexity" evidence="9">
    <location>
        <begin position="12"/>
        <end position="24"/>
    </location>
</feature>
<dbReference type="PANTHER" id="PTHR11108">
    <property type="entry name" value="FERROCHELATASE"/>
    <property type="match status" value="1"/>
</dbReference>
<evidence type="ECO:0000313" key="10">
    <source>
        <dbReference type="EMBL" id="MFD0915354.1"/>
    </source>
</evidence>
<evidence type="ECO:0000256" key="3">
    <source>
        <dbReference type="ARBA" id="ARBA00023133"/>
    </source>
</evidence>
<keyword evidence="11" id="KW-1185">Reference proteome</keyword>
<comment type="similarity">
    <text evidence="1 7 8">Belongs to the ferrochelatase family.</text>
</comment>
<evidence type="ECO:0000256" key="4">
    <source>
        <dbReference type="ARBA" id="ARBA00023239"/>
    </source>
</evidence>
<dbReference type="Pfam" id="PF00762">
    <property type="entry name" value="Ferrochelatase"/>
    <property type="match status" value="1"/>
</dbReference>
<keyword evidence="7" id="KW-0479">Metal-binding</keyword>
<reference evidence="11" key="1">
    <citation type="journal article" date="2019" name="Int. J. Syst. Evol. Microbiol.">
        <title>The Global Catalogue of Microorganisms (GCM) 10K type strain sequencing project: providing services to taxonomists for standard genome sequencing and annotation.</title>
        <authorList>
            <consortium name="The Broad Institute Genomics Platform"/>
            <consortium name="The Broad Institute Genome Sequencing Center for Infectious Disease"/>
            <person name="Wu L."/>
            <person name="Ma J."/>
        </authorList>
    </citation>
    <scope>NUCLEOTIDE SEQUENCE [LARGE SCALE GENOMIC DNA]</scope>
    <source>
        <strain evidence="11">CCUG 60023</strain>
    </source>
</reference>
<feature type="region of interest" description="Disordered" evidence="9">
    <location>
        <begin position="1"/>
        <end position="42"/>
    </location>
</feature>
<accession>A0ABW3FA69</accession>
<comment type="function">
    <text evidence="7 8">Catalyzes the ferrous insertion into protoporphyrin IX.</text>
</comment>